<dbReference type="AlphaFoldDB" id="A0AAD9KES7"/>
<sequence>MSQVGVSRPTTQQNMVGRLPEIQHPLSRMSNPENLDIRGVSRAGGERPTELHSGHGRPLPAENTYHAPHRYSMGSSRGKVSRSLPEAPMNYETIPEWAEVTQGDPRKPRMPIFGSRAEVASRADVQSRISSRLSKASSQQRLEIDELESILKEKIQNNFYELKKNFKANDPEQKGTVSREALFRILITITNKPINQGQFTRLMDRLGLKDKIAIHYSEFFALFRDVQSADYPRWIDPVQRHWQERGSLTASQVHVLLKEKAKGTRTVADLLPQVNADGSKFILKPEFRTVLGRLGFSMSDDEFEKLWAK</sequence>
<dbReference type="PANTHER" id="PTHR20875:SF5">
    <property type="entry name" value="EF-HAND DOMAIN-CONTAINING PROTEIN"/>
    <property type="match status" value="1"/>
</dbReference>
<dbReference type="Proteomes" id="UP001208570">
    <property type="component" value="Unassembled WGS sequence"/>
</dbReference>
<gene>
    <name evidence="2" type="ORF">LSH36_6g11010</name>
</gene>
<feature type="compositionally biased region" description="Basic and acidic residues" evidence="1">
    <location>
        <begin position="44"/>
        <end position="53"/>
    </location>
</feature>
<dbReference type="SUPFAM" id="SSF47473">
    <property type="entry name" value="EF-hand"/>
    <property type="match status" value="1"/>
</dbReference>
<keyword evidence="3" id="KW-1185">Reference proteome</keyword>
<comment type="caution">
    <text evidence="2">The sequence shown here is derived from an EMBL/GenBank/DDBJ whole genome shotgun (WGS) entry which is preliminary data.</text>
</comment>
<dbReference type="PANTHER" id="PTHR20875">
    <property type="entry name" value="EF-HAND CALCIUM-BINDING DOMAIN-CONTAINING PROTEIN 6-RELATED"/>
    <property type="match status" value="1"/>
</dbReference>
<dbReference type="EMBL" id="JAODUP010000006">
    <property type="protein sequence ID" value="KAK2169896.1"/>
    <property type="molecule type" value="Genomic_DNA"/>
</dbReference>
<proteinExistence type="predicted"/>
<reference evidence="2" key="1">
    <citation type="journal article" date="2023" name="Mol. Biol. Evol.">
        <title>Third-Generation Sequencing Reveals the Adaptive Role of the Epigenome in Three Deep-Sea Polychaetes.</title>
        <authorList>
            <person name="Perez M."/>
            <person name="Aroh O."/>
            <person name="Sun Y."/>
            <person name="Lan Y."/>
            <person name="Juniper S.K."/>
            <person name="Young C.R."/>
            <person name="Angers B."/>
            <person name="Qian P.Y."/>
        </authorList>
    </citation>
    <scope>NUCLEOTIDE SEQUENCE</scope>
    <source>
        <strain evidence="2">P08H-3</strain>
    </source>
</reference>
<dbReference type="InterPro" id="IPR011992">
    <property type="entry name" value="EF-hand-dom_pair"/>
</dbReference>
<name>A0AAD9KES7_9ANNE</name>
<evidence type="ECO:0000313" key="3">
    <source>
        <dbReference type="Proteomes" id="UP001208570"/>
    </source>
</evidence>
<evidence type="ECO:0000313" key="2">
    <source>
        <dbReference type="EMBL" id="KAK2169896.1"/>
    </source>
</evidence>
<evidence type="ECO:0000256" key="1">
    <source>
        <dbReference type="SAM" id="MobiDB-lite"/>
    </source>
</evidence>
<dbReference type="Gene3D" id="1.10.238.10">
    <property type="entry name" value="EF-hand"/>
    <property type="match status" value="1"/>
</dbReference>
<organism evidence="2 3">
    <name type="scientific">Paralvinella palmiformis</name>
    <dbReference type="NCBI Taxonomy" id="53620"/>
    <lineage>
        <taxon>Eukaryota</taxon>
        <taxon>Metazoa</taxon>
        <taxon>Spiralia</taxon>
        <taxon>Lophotrochozoa</taxon>
        <taxon>Annelida</taxon>
        <taxon>Polychaeta</taxon>
        <taxon>Sedentaria</taxon>
        <taxon>Canalipalpata</taxon>
        <taxon>Terebellida</taxon>
        <taxon>Terebelliformia</taxon>
        <taxon>Alvinellidae</taxon>
        <taxon>Paralvinella</taxon>
    </lineage>
</organism>
<protein>
    <submittedName>
        <fullName evidence="2">Uncharacterized protein</fullName>
    </submittedName>
</protein>
<feature type="region of interest" description="Disordered" evidence="1">
    <location>
        <begin position="23"/>
        <end position="83"/>
    </location>
</feature>
<accession>A0AAD9KES7</accession>
<dbReference type="InterPro" id="IPR052603">
    <property type="entry name" value="EFCB6"/>
</dbReference>